<dbReference type="RefSeq" id="WP_205185900.1">
    <property type="nucleotide sequence ID" value="NZ_JAFBFC010000002.1"/>
</dbReference>
<comment type="caution">
    <text evidence="1">The sequence shown here is derived from an EMBL/GenBank/DDBJ whole genome shotgun (WGS) entry which is preliminary data.</text>
</comment>
<reference evidence="1 2" key="1">
    <citation type="submission" date="2021-01" db="EMBL/GenBank/DDBJ databases">
        <title>Genomic Encyclopedia of Type Strains, Phase IV (KMG-IV): sequencing the most valuable type-strain genomes for metagenomic binning, comparative biology and taxonomic classification.</title>
        <authorList>
            <person name="Goeker M."/>
        </authorList>
    </citation>
    <scope>NUCLEOTIDE SEQUENCE [LARGE SCALE GENOMIC DNA]</scope>
    <source>
        <strain evidence="1 2">DSM 104297</strain>
    </source>
</reference>
<sequence>MKTIYYDTVNEHWYHQDTHQTYTWGAHHTELLFHPPSPSAIPFHVVEDNGRVGPLIGVLTSQTVLTNINNKIYELLETLQRYVQLCGGLLFLFSEHDLYDRSVHGMVFHQDSQRWIRTSLPYPDIVYNRFPSRKHEKHPYMKKCFQKLSTQRIPFFNPSFFSKWDIYSFLKDHSFLHRYIPHTTLFRQTKDLEEMLSQHKTIYVKPSNGSKGKGIFTLAMTPTGHIQYENQAETKQYDSLYVIEQQYLQNVSKQWILQEAIASDCIDEKRYDLRILVHRQKEDFIISGIGIRKSHTQLVTTHTLNGGIIAPFSVVEDRIDVPLLKHIVNECGHCLSSKLGLIGEFSIDMVKSITNQYYILEVNAKPMIFDEPTIQMKGMYHLIYLFYELSGFSPIDSKPVHDLLK</sequence>
<dbReference type="InterPro" id="IPR026838">
    <property type="entry name" value="YheC/D"/>
</dbReference>
<dbReference type="Proteomes" id="UP000809829">
    <property type="component" value="Unassembled WGS sequence"/>
</dbReference>
<dbReference type="SUPFAM" id="SSF56059">
    <property type="entry name" value="Glutathione synthetase ATP-binding domain-like"/>
    <property type="match status" value="1"/>
</dbReference>
<dbReference type="Pfam" id="PF14398">
    <property type="entry name" value="ATPgrasp_YheCD"/>
    <property type="match status" value="1"/>
</dbReference>
<keyword evidence="2" id="KW-1185">Reference proteome</keyword>
<gene>
    <name evidence="1" type="ORF">JOC83_001538</name>
</gene>
<name>A0ABS2QTC9_9BACI</name>
<protein>
    <submittedName>
        <fullName evidence="1">Glutathione synthase/RimK-type ligase-like ATP-grasp enzyme</fullName>
    </submittedName>
</protein>
<proteinExistence type="predicted"/>
<accession>A0ABS2QTC9</accession>
<organism evidence="1 2">
    <name type="scientific">Priestia iocasae</name>
    <dbReference type="NCBI Taxonomy" id="2291674"/>
    <lineage>
        <taxon>Bacteria</taxon>
        <taxon>Bacillati</taxon>
        <taxon>Bacillota</taxon>
        <taxon>Bacilli</taxon>
        <taxon>Bacillales</taxon>
        <taxon>Bacillaceae</taxon>
        <taxon>Priestia</taxon>
    </lineage>
</organism>
<dbReference type="EMBL" id="JAFBFC010000002">
    <property type="protein sequence ID" value="MBM7702704.1"/>
    <property type="molecule type" value="Genomic_DNA"/>
</dbReference>
<evidence type="ECO:0000313" key="1">
    <source>
        <dbReference type="EMBL" id="MBM7702704.1"/>
    </source>
</evidence>
<evidence type="ECO:0000313" key="2">
    <source>
        <dbReference type="Proteomes" id="UP000809829"/>
    </source>
</evidence>